<dbReference type="Proteomes" id="UP000799778">
    <property type="component" value="Unassembled WGS sequence"/>
</dbReference>
<evidence type="ECO:0000313" key="2">
    <source>
        <dbReference type="Proteomes" id="UP000799778"/>
    </source>
</evidence>
<proteinExistence type="predicted"/>
<dbReference type="RefSeq" id="XP_033381590.1">
    <property type="nucleotide sequence ID" value="XM_033532179.1"/>
</dbReference>
<protein>
    <submittedName>
        <fullName evidence="1">Uncharacterized protein</fullName>
    </submittedName>
</protein>
<reference evidence="1" key="1">
    <citation type="journal article" date="2020" name="Stud. Mycol.">
        <title>101 Dothideomycetes genomes: a test case for predicting lifestyles and emergence of pathogens.</title>
        <authorList>
            <person name="Haridas S."/>
            <person name="Albert R."/>
            <person name="Binder M."/>
            <person name="Bloem J."/>
            <person name="Labutti K."/>
            <person name="Salamov A."/>
            <person name="Andreopoulos B."/>
            <person name="Baker S."/>
            <person name="Barry K."/>
            <person name="Bills G."/>
            <person name="Bluhm B."/>
            <person name="Cannon C."/>
            <person name="Castanera R."/>
            <person name="Culley D."/>
            <person name="Daum C."/>
            <person name="Ezra D."/>
            <person name="Gonzalez J."/>
            <person name="Henrissat B."/>
            <person name="Kuo A."/>
            <person name="Liang C."/>
            <person name="Lipzen A."/>
            <person name="Lutzoni F."/>
            <person name="Magnuson J."/>
            <person name="Mondo S."/>
            <person name="Nolan M."/>
            <person name="Ohm R."/>
            <person name="Pangilinan J."/>
            <person name="Park H.-J."/>
            <person name="Ramirez L."/>
            <person name="Alfaro M."/>
            <person name="Sun H."/>
            <person name="Tritt A."/>
            <person name="Yoshinaga Y."/>
            <person name="Zwiers L.-H."/>
            <person name="Turgeon B."/>
            <person name="Goodwin S."/>
            <person name="Spatafora J."/>
            <person name="Crous P."/>
            <person name="Grigoriev I."/>
        </authorList>
    </citation>
    <scope>NUCLEOTIDE SEQUENCE</scope>
    <source>
        <strain evidence="1">CBS 175.79</strain>
    </source>
</reference>
<keyword evidence="2" id="KW-1185">Reference proteome</keyword>
<gene>
    <name evidence="1" type="ORF">BU24DRAFT_464063</name>
</gene>
<sequence length="96" mass="11384">MSLSFNPTMCRPILRRSAYKRLSLPNEKRRSTLKQRYARHKRSRTYKRTRRIAFKVKRGLLRALYQLPCTFGMSIPTQSPFPIVGVEVLLFNIKIQ</sequence>
<dbReference type="AlphaFoldDB" id="A0A6A5XK80"/>
<organism evidence="1 2">
    <name type="scientific">Aaosphaeria arxii CBS 175.79</name>
    <dbReference type="NCBI Taxonomy" id="1450172"/>
    <lineage>
        <taxon>Eukaryota</taxon>
        <taxon>Fungi</taxon>
        <taxon>Dikarya</taxon>
        <taxon>Ascomycota</taxon>
        <taxon>Pezizomycotina</taxon>
        <taxon>Dothideomycetes</taxon>
        <taxon>Pleosporomycetidae</taxon>
        <taxon>Pleosporales</taxon>
        <taxon>Pleosporales incertae sedis</taxon>
        <taxon>Aaosphaeria</taxon>
    </lineage>
</organism>
<dbReference type="EMBL" id="ML978071">
    <property type="protein sequence ID" value="KAF2013251.1"/>
    <property type="molecule type" value="Genomic_DNA"/>
</dbReference>
<dbReference type="GeneID" id="54289576"/>
<name>A0A6A5XK80_9PLEO</name>
<evidence type="ECO:0000313" key="1">
    <source>
        <dbReference type="EMBL" id="KAF2013251.1"/>
    </source>
</evidence>
<accession>A0A6A5XK80</accession>